<feature type="domain" description="RNA polymerase Rpb4/RPC9 core" evidence="5">
    <location>
        <begin position="30"/>
        <end position="157"/>
    </location>
</feature>
<dbReference type="Gene3D" id="1.20.1250.40">
    <property type="match status" value="1"/>
</dbReference>
<dbReference type="SMART" id="SM00657">
    <property type="entry name" value="RPOL4c"/>
    <property type="match status" value="1"/>
</dbReference>
<feature type="region of interest" description="Disordered" evidence="4">
    <location>
        <begin position="1"/>
        <end position="22"/>
    </location>
</feature>
<evidence type="ECO:0000313" key="7">
    <source>
        <dbReference type="Proteomes" id="UP000799767"/>
    </source>
</evidence>
<dbReference type="GO" id="GO:0030880">
    <property type="term" value="C:RNA polymerase complex"/>
    <property type="evidence" value="ECO:0007669"/>
    <property type="project" value="InterPro"/>
</dbReference>
<proteinExistence type="inferred from homology"/>
<dbReference type="InterPro" id="IPR006590">
    <property type="entry name" value="RNA_pol_Rpb4/RPC9_core"/>
</dbReference>
<sequence>MAGPPLPATLSRRRPPPTGDEETTTVLRLGEFEGVPCLSLSEAHTIIQKLKTSRSQTDEQGNKPVPMPNTDVYNKTEAYLETFVRFKTEQSASQVEAVSQKLVQEGLITSFERAQLATLCCDTVEEARTLIPSLEGKVSDDELQQTLDDISKMRDFS</sequence>
<comment type="subcellular location">
    <subcellularLocation>
        <location evidence="1">Nucleus</location>
    </subcellularLocation>
</comment>
<organism evidence="6 7">
    <name type="scientific">Neohortaea acidophila</name>
    <dbReference type="NCBI Taxonomy" id="245834"/>
    <lineage>
        <taxon>Eukaryota</taxon>
        <taxon>Fungi</taxon>
        <taxon>Dikarya</taxon>
        <taxon>Ascomycota</taxon>
        <taxon>Pezizomycotina</taxon>
        <taxon>Dothideomycetes</taxon>
        <taxon>Dothideomycetidae</taxon>
        <taxon>Mycosphaerellales</taxon>
        <taxon>Teratosphaeriaceae</taxon>
        <taxon>Neohortaea</taxon>
    </lineage>
</organism>
<dbReference type="SUPFAM" id="SSF47819">
    <property type="entry name" value="HRDC-like"/>
    <property type="match status" value="1"/>
</dbReference>
<dbReference type="AlphaFoldDB" id="A0A6A6PKD5"/>
<evidence type="ECO:0000256" key="2">
    <source>
        <dbReference type="ARBA" id="ARBA00023242"/>
    </source>
</evidence>
<dbReference type="Pfam" id="PF03874">
    <property type="entry name" value="RNA_pol_Rpb4"/>
    <property type="match status" value="1"/>
</dbReference>
<dbReference type="GO" id="GO:0005634">
    <property type="term" value="C:nucleus"/>
    <property type="evidence" value="ECO:0007669"/>
    <property type="project" value="UniProtKB-SubCell"/>
</dbReference>
<dbReference type="GeneID" id="54478507"/>
<dbReference type="InterPro" id="IPR010997">
    <property type="entry name" value="HRDC-like_sf"/>
</dbReference>
<evidence type="ECO:0000256" key="3">
    <source>
        <dbReference type="ARBA" id="ARBA00025724"/>
    </source>
</evidence>
<gene>
    <name evidence="6" type="ORF">BDY17DRAFT_326380</name>
</gene>
<reference evidence="6" key="1">
    <citation type="journal article" date="2020" name="Stud. Mycol.">
        <title>101 Dothideomycetes genomes: a test case for predicting lifestyles and emergence of pathogens.</title>
        <authorList>
            <person name="Haridas S."/>
            <person name="Albert R."/>
            <person name="Binder M."/>
            <person name="Bloem J."/>
            <person name="Labutti K."/>
            <person name="Salamov A."/>
            <person name="Andreopoulos B."/>
            <person name="Baker S."/>
            <person name="Barry K."/>
            <person name="Bills G."/>
            <person name="Bluhm B."/>
            <person name="Cannon C."/>
            <person name="Castanera R."/>
            <person name="Culley D."/>
            <person name="Daum C."/>
            <person name="Ezra D."/>
            <person name="Gonzalez J."/>
            <person name="Henrissat B."/>
            <person name="Kuo A."/>
            <person name="Liang C."/>
            <person name="Lipzen A."/>
            <person name="Lutzoni F."/>
            <person name="Magnuson J."/>
            <person name="Mondo S."/>
            <person name="Nolan M."/>
            <person name="Ohm R."/>
            <person name="Pangilinan J."/>
            <person name="Park H.-J."/>
            <person name="Ramirez L."/>
            <person name="Alfaro M."/>
            <person name="Sun H."/>
            <person name="Tritt A."/>
            <person name="Yoshinaga Y."/>
            <person name="Zwiers L.-H."/>
            <person name="Turgeon B."/>
            <person name="Goodwin S."/>
            <person name="Spatafora J."/>
            <person name="Crous P."/>
            <person name="Grigoriev I."/>
        </authorList>
    </citation>
    <scope>NUCLEOTIDE SEQUENCE</scope>
    <source>
        <strain evidence="6">CBS 113389</strain>
    </source>
</reference>
<keyword evidence="7" id="KW-1185">Reference proteome</keyword>
<dbReference type="InterPro" id="IPR038324">
    <property type="entry name" value="Rpb4/RPC9_sf"/>
</dbReference>
<evidence type="ECO:0000259" key="5">
    <source>
        <dbReference type="SMART" id="SM00657"/>
    </source>
</evidence>
<keyword evidence="2" id="KW-0539">Nucleus</keyword>
<feature type="region of interest" description="Disordered" evidence="4">
    <location>
        <begin position="50"/>
        <end position="72"/>
    </location>
</feature>
<dbReference type="InterPro" id="IPR045222">
    <property type="entry name" value="Rpb4-like"/>
</dbReference>
<evidence type="ECO:0000256" key="4">
    <source>
        <dbReference type="SAM" id="MobiDB-lite"/>
    </source>
</evidence>
<comment type="similarity">
    <text evidence="3">Belongs to the eukaryotic RPB4 RNA polymerase subunit family.</text>
</comment>
<dbReference type="OrthoDB" id="2186918at2759"/>
<dbReference type="GO" id="GO:0006352">
    <property type="term" value="P:DNA-templated transcription initiation"/>
    <property type="evidence" value="ECO:0007669"/>
    <property type="project" value="InterPro"/>
</dbReference>
<evidence type="ECO:0000313" key="6">
    <source>
        <dbReference type="EMBL" id="KAF2480479.1"/>
    </source>
</evidence>
<dbReference type="PANTHER" id="PTHR21297">
    <property type="entry name" value="DNA-DIRECTED RNA POLYMERASE II"/>
    <property type="match status" value="1"/>
</dbReference>
<dbReference type="GO" id="GO:0000166">
    <property type="term" value="F:nucleotide binding"/>
    <property type="evidence" value="ECO:0007669"/>
    <property type="project" value="InterPro"/>
</dbReference>
<name>A0A6A6PKD5_9PEZI</name>
<evidence type="ECO:0000256" key="1">
    <source>
        <dbReference type="ARBA" id="ARBA00004123"/>
    </source>
</evidence>
<dbReference type="Proteomes" id="UP000799767">
    <property type="component" value="Unassembled WGS sequence"/>
</dbReference>
<dbReference type="InterPro" id="IPR005574">
    <property type="entry name" value="Rpb4/RPC9"/>
</dbReference>
<accession>A0A6A6PKD5</accession>
<dbReference type="RefSeq" id="XP_033587049.1">
    <property type="nucleotide sequence ID" value="XM_033737505.1"/>
</dbReference>
<dbReference type="EMBL" id="MU001639">
    <property type="protein sequence ID" value="KAF2480479.1"/>
    <property type="molecule type" value="Genomic_DNA"/>
</dbReference>
<protein>
    <submittedName>
        <fullName evidence="6">HRDC-like protein</fullName>
    </submittedName>
</protein>